<dbReference type="InterPro" id="IPR036390">
    <property type="entry name" value="WH_DNA-bd_sf"/>
</dbReference>
<feature type="domain" description="HTH gntR-type" evidence="4">
    <location>
        <begin position="11"/>
        <end position="83"/>
    </location>
</feature>
<proteinExistence type="predicted"/>
<dbReference type="CDD" id="cd07377">
    <property type="entry name" value="WHTH_GntR"/>
    <property type="match status" value="1"/>
</dbReference>
<dbReference type="SUPFAM" id="SSF48008">
    <property type="entry name" value="GntR ligand-binding domain-like"/>
    <property type="match status" value="1"/>
</dbReference>
<protein>
    <submittedName>
        <fullName evidence="5">Bacterial regulatory protein, GntR family</fullName>
    </submittedName>
</protein>
<reference evidence="6" key="1">
    <citation type="journal article" date="2008" name="J. Bacteriol.">
        <title>Genome sequence of the fish pathogen Renibacterium salmoninarum suggests reductive evolution away from an environmental Arthrobacter ancestor.</title>
        <authorList>
            <person name="Wiens G.D."/>
            <person name="Rockey D.D."/>
            <person name="Wu Z."/>
            <person name="Chang J."/>
            <person name="Levy R."/>
            <person name="Crane S."/>
            <person name="Chen D.S."/>
            <person name="Capri G.R."/>
            <person name="Burnett J.R."/>
            <person name="Sudheesh P.S."/>
            <person name="Schipma M.J."/>
            <person name="Burd H."/>
            <person name="Bhattacharyya A."/>
            <person name="Rhodes L.D."/>
            <person name="Kaul R."/>
            <person name="Strom M.S."/>
        </authorList>
    </citation>
    <scope>NUCLEOTIDE SEQUENCE [LARGE SCALE GENOMIC DNA]</scope>
    <source>
        <strain evidence="6">ATCC 33209 / DSM 20767 / JCM 11484 / NBRC 15589 / NCIMB 2235</strain>
    </source>
</reference>
<keyword evidence="6" id="KW-1185">Reference proteome</keyword>
<dbReference type="InterPro" id="IPR011711">
    <property type="entry name" value="GntR_C"/>
</dbReference>
<dbReference type="Gene3D" id="1.10.10.10">
    <property type="entry name" value="Winged helix-like DNA-binding domain superfamily/Winged helix DNA-binding domain"/>
    <property type="match status" value="1"/>
</dbReference>
<keyword evidence="1" id="KW-0805">Transcription regulation</keyword>
<dbReference type="PANTHER" id="PTHR43537:SF5">
    <property type="entry name" value="UXU OPERON TRANSCRIPTIONAL REGULATOR"/>
    <property type="match status" value="1"/>
</dbReference>
<evidence type="ECO:0000313" key="6">
    <source>
        <dbReference type="Proteomes" id="UP000002007"/>
    </source>
</evidence>
<dbReference type="EMBL" id="CP000910">
    <property type="protein sequence ID" value="ABY24446.1"/>
    <property type="molecule type" value="Genomic_DNA"/>
</dbReference>
<dbReference type="InterPro" id="IPR008920">
    <property type="entry name" value="TF_FadR/GntR_C"/>
</dbReference>
<accession>A9WTC5</accession>
<evidence type="ECO:0000259" key="4">
    <source>
        <dbReference type="PROSITE" id="PS50949"/>
    </source>
</evidence>
<gene>
    <name evidence="5" type="ordered locus">RSal33209_2721</name>
</gene>
<evidence type="ECO:0000256" key="1">
    <source>
        <dbReference type="ARBA" id="ARBA00023015"/>
    </source>
</evidence>
<dbReference type="Proteomes" id="UP000002007">
    <property type="component" value="Chromosome"/>
</dbReference>
<keyword evidence="2" id="KW-0238">DNA-binding</keyword>
<dbReference type="InterPro" id="IPR036388">
    <property type="entry name" value="WH-like_DNA-bd_sf"/>
</dbReference>
<evidence type="ECO:0000256" key="2">
    <source>
        <dbReference type="ARBA" id="ARBA00023125"/>
    </source>
</evidence>
<dbReference type="SMR" id="A9WTC5"/>
<dbReference type="Gene3D" id="1.20.120.530">
    <property type="entry name" value="GntR ligand-binding domain-like"/>
    <property type="match status" value="1"/>
</dbReference>
<dbReference type="Pfam" id="PF07729">
    <property type="entry name" value="FCD"/>
    <property type="match status" value="1"/>
</dbReference>
<dbReference type="PANTHER" id="PTHR43537">
    <property type="entry name" value="TRANSCRIPTIONAL REGULATOR, GNTR FAMILY"/>
    <property type="match status" value="1"/>
</dbReference>
<dbReference type="RefSeq" id="WP_012246101.1">
    <property type="nucleotide sequence ID" value="NC_010168.1"/>
</dbReference>
<dbReference type="Pfam" id="PF00392">
    <property type="entry name" value="GntR"/>
    <property type="match status" value="1"/>
</dbReference>
<evidence type="ECO:0000313" key="5">
    <source>
        <dbReference type="EMBL" id="ABY24446.1"/>
    </source>
</evidence>
<dbReference type="GO" id="GO:0003677">
    <property type="term" value="F:DNA binding"/>
    <property type="evidence" value="ECO:0007669"/>
    <property type="project" value="UniProtKB-KW"/>
</dbReference>
<dbReference type="PROSITE" id="PS50949">
    <property type="entry name" value="HTH_GNTR"/>
    <property type="match status" value="1"/>
</dbReference>
<dbReference type="SMART" id="SM00345">
    <property type="entry name" value="HTH_GNTR"/>
    <property type="match status" value="1"/>
</dbReference>
<dbReference type="SUPFAM" id="SSF46785">
    <property type="entry name" value="Winged helix' DNA-binding domain"/>
    <property type="match status" value="1"/>
</dbReference>
<dbReference type="eggNOG" id="COG2186">
    <property type="taxonomic scope" value="Bacteria"/>
</dbReference>
<name>A9WTC5_RENSM</name>
<dbReference type="GO" id="GO:0003700">
    <property type="term" value="F:DNA-binding transcription factor activity"/>
    <property type="evidence" value="ECO:0007669"/>
    <property type="project" value="InterPro"/>
</dbReference>
<organism evidence="5 6">
    <name type="scientific">Renibacterium salmoninarum (strain ATCC 33209 / DSM 20767 / JCM 11484 / NBRC 15589 / NCIMB 2235)</name>
    <dbReference type="NCBI Taxonomy" id="288705"/>
    <lineage>
        <taxon>Bacteria</taxon>
        <taxon>Bacillati</taxon>
        <taxon>Actinomycetota</taxon>
        <taxon>Actinomycetes</taxon>
        <taxon>Micrococcales</taxon>
        <taxon>Micrococcaceae</taxon>
        <taxon>Renibacterium</taxon>
    </lineage>
</organism>
<dbReference type="HOGENOM" id="CLU_017584_9_0_11"/>
<dbReference type="KEGG" id="rsa:RSal33209_2721"/>
<sequence length="243" mass="26328">MWSYHRYDLTVRTHQMVLGWIEEQLASGALAVGDRLPAERALAEKFGLPRTSIREAIRVLEALGVALAGVGSGPESGTIITAEPSQALGSMLRFHVASSHLPVTDVVQTRIMLESWACSHADPESPALAEAARLLAEMAQVQPANPEEFLFLDVQFHYALTEAAGNSVVSAVMLSLREAIRDYTARNAAQLINAPEVAVRLHQEHSELLTALLRGENAKAASLVSSHIEGFYAEVRGPRDSGR</sequence>
<dbReference type="SMART" id="SM00895">
    <property type="entry name" value="FCD"/>
    <property type="match status" value="1"/>
</dbReference>
<dbReference type="InterPro" id="IPR000524">
    <property type="entry name" value="Tscrpt_reg_HTH_GntR"/>
</dbReference>
<keyword evidence="3" id="KW-0804">Transcription</keyword>
<dbReference type="STRING" id="288705.RSal33209_2721"/>
<dbReference type="PRINTS" id="PR00035">
    <property type="entry name" value="HTHGNTR"/>
</dbReference>
<dbReference type="AlphaFoldDB" id="A9WTC5"/>
<evidence type="ECO:0000256" key="3">
    <source>
        <dbReference type="ARBA" id="ARBA00023163"/>
    </source>
</evidence>